<evidence type="ECO:0000313" key="2">
    <source>
        <dbReference type="Proteomes" id="UP000016928"/>
    </source>
</evidence>
<evidence type="ECO:0000313" key="1">
    <source>
        <dbReference type="EMBL" id="ENH67433.1"/>
    </source>
</evidence>
<protein>
    <submittedName>
        <fullName evidence="1">Uncharacterized protein</fullName>
    </submittedName>
</protein>
<dbReference type="VEuPathDB" id="FungiDB:FOC1_g10010705"/>
<proteinExistence type="predicted"/>
<dbReference type="STRING" id="1229664.N4TUY2"/>
<reference evidence="2" key="1">
    <citation type="submission" date="2012-09" db="EMBL/GenBank/DDBJ databases">
        <title>Genome sequencing and comparative transcriptomics of race 1 and race 4 of banana pathogen: Fusarium oxysporum f. sp. cubense.</title>
        <authorList>
            <person name="Fang X."/>
            <person name="Huang J."/>
        </authorList>
    </citation>
    <scope>NUCLEOTIDE SEQUENCE [LARGE SCALE GENOMIC DNA]</scope>
    <source>
        <strain evidence="2">race 1</strain>
    </source>
</reference>
<accession>N4TUY2</accession>
<reference evidence="2" key="2">
    <citation type="journal article" date="2014" name="PLoS ONE">
        <title>Genome and Transcriptome Analysis of the Fungal Pathogen Fusarium oxysporum f. sp. cubense Causing Banana Vascular Wilt Disease.</title>
        <authorList>
            <person name="Guo L."/>
            <person name="Han L."/>
            <person name="Yang L."/>
            <person name="Zeng H."/>
            <person name="Fan D."/>
            <person name="Zhu Y."/>
            <person name="Feng Y."/>
            <person name="Wang G."/>
            <person name="Peng C."/>
            <person name="Jiang X."/>
            <person name="Zhou D."/>
            <person name="Ni P."/>
            <person name="Liang C."/>
            <person name="Liu L."/>
            <person name="Wang J."/>
            <person name="Mao C."/>
            <person name="Fang X."/>
            <person name="Peng M."/>
            <person name="Huang J."/>
        </authorList>
    </citation>
    <scope>NUCLEOTIDE SEQUENCE [LARGE SCALE GENOMIC DNA]</scope>
    <source>
        <strain evidence="2">race 1</strain>
    </source>
</reference>
<name>N4TUY2_FUSC1</name>
<sequence length="61" mass="6857">MPRKVLLNDGIIVFLKLVTYIDCGRVILLCAVEPGTEVLLRERWAAQIQEAVGQLHDARIV</sequence>
<gene>
    <name evidence="1" type="ORF">FOC1_g10010705</name>
</gene>
<dbReference type="EMBL" id="KB730323">
    <property type="protein sequence ID" value="ENH67433.1"/>
    <property type="molecule type" value="Genomic_DNA"/>
</dbReference>
<dbReference type="HOGENOM" id="CLU_2922658_0_0_1"/>
<organism evidence="1 2">
    <name type="scientific">Fusarium oxysporum f. sp. cubense (strain race 1)</name>
    <name type="common">Panama disease fungus</name>
    <dbReference type="NCBI Taxonomy" id="1229664"/>
    <lineage>
        <taxon>Eukaryota</taxon>
        <taxon>Fungi</taxon>
        <taxon>Dikarya</taxon>
        <taxon>Ascomycota</taxon>
        <taxon>Pezizomycotina</taxon>
        <taxon>Sordariomycetes</taxon>
        <taxon>Hypocreomycetidae</taxon>
        <taxon>Hypocreales</taxon>
        <taxon>Nectriaceae</taxon>
        <taxon>Fusarium</taxon>
        <taxon>Fusarium oxysporum species complex</taxon>
    </lineage>
</organism>
<dbReference type="Proteomes" id="UP000016928">
    <property type="component" value="Unassembled WGS sequence"/>
</dbReference>
<dbReference type="AlphaFoldDB" id="N4TUY2"/>